<accession>A0A438GGW3</accession>
<protein>
    <recommendedName>
        <fullName evidence="3">Retrovirus-related Pol polyprotein from transposon TNT 1-94</fullName>
    </recommendedName>
</protein>
<comment type="caution">
    <text evidence="1">The sequence shown here is derived from an EMBL/GenBank/DDBJ whole genome shotgun (WGS) entry which is preliminary data.</text>
</comment>
<sequence length="71" mass="8524">MEGETIKIMNQDLVRLDRFNGSNFTRWQDKVRFLLTTLKIFYILDPTLAPLPEQRKMTHLKWWRQEEDGGG</sequence>
<proteinExistence type="predicted"/>
<dbReference type="Proteomes" id="UP000288805">
    <property type="component" value="Unassembled WGS sequence"/>
</dbReference>
<evidence type="ECO:0000313" key="1">
    <source>
        <dbReference type="EMBL" id="RVW71440.1"/>
    </source>
</evidence>
<evidence type="ECO:0000313" key="2">
    <source>
        <dbReference type="Proteomes" id="UP000288805"/>
    </source>
</evidence>
<dbReference type="AlphaFoldDB" id="A0A438GGW3"/>
<evidence type="ECO:0008006" key="3">
    <source>
        <dbReference type="Google" id="ProtNLM"/>
    </source>
</evidence>
<name>A0A438GGW3_VITVI</name>
<dbReference type="EMBL" id="QGNW01000437">
    <property type="protein sequence ID" value="RVW71440.1"/>
    <property type="molecule type" value="Genomic_DNA"/>
</dbReference>
<gene>
    <name evidence="1" type="ORF">CK203_057561</name>
</gene>
<reference evidence="1 2" key="1">
    <citation type="journal article" date="2018" name="PLoS Genet.">
        <title>Population sequencing reveals clonal diversity and ancestral inbreeding in the grapevine cultivar Chardonnay.</title>
        <authorList>
            <person name="Roach M.J."/>
            <person name="Johnson D.L."/>
            <person name="Bohlmann J."/>
            <person name="van Vuuren H.J."/>
            <person name="Jones S.J."/>
            <person name="Pretorius I.S."/>
            <person name="Schmidt S.A."/>
            <person name="Borneman A.R."/>
        </authorList>
    </citation>
    <scope>NUCLEOTIDE SEQUENCE [LARGE SCALE GENOMIC DNA]</scope>
    <source>
        <strain evidence="2">cv. Chardonnay</strain>
        <tissue evidence="1">Leaf</tissue>
    </source>
</reference>
<organism evidence="1 2">
    <name type="scientific">Vitis vinifera</name>
    <name type="common">Grape</name>
    <dbReference type="NCBI Taxonomy" id="29760"/>
    <lineage>
        <taxon>Eukaryota</taxon>
        <taxon>Viridiplantae</taxon>
        <taxon>Streptophyta</taxon>
        <taxon>Embryophyta</taxon>
        <taxon>Tracheophyta</taxon>
        <taxon>Spermatophyta</taxon>
        <taxon>Magnoliopsida</taxon>
        <taxon>eudicotyledons</taxon>
        <taxon>Gunneridae</taxon>
        <taxon>Pentapetalae</taxon>
        <taxon>rosids</taxon>
        <taxon>Vitales</taxon>
        <taxon>Vitaceae</taxon>
        <taxon>Viteae</taxon>
        <taxon>Vitis</taxon>
    </lineage>
</organism>